<feature type="domain" description="FAD/NAD(P)-binding" evidence="9">
    <location>
        <begin position="4"/>
        <end position="310"/>
    </location>
</feature>
<keyword evidence="11" id="KW-1185">Reference proteome</keyword>
<dbReference type="Gene3D" id="3.30.390.30">
    <property type="match status" value="1"/>
</dbReference>
<dbReference type="InterPro" id="IPR004099">
    <property type="entry name" value="Pyr_nucl-diS_OxRdtase_dimer"/>
</dbReference>
<dbReference type="PRINTS" id="PR00368">
    <property type="entry name" value="FADPNR"/>
</dbReference>
<dbReference type="InterPro" id="IPR036188">
    <property type="entry name" value="FAD/NAD-bd_sf"/>
</dbReference>
<evidence type="ECO:0000259" key="9">
    <source>
        <dbReference type="Pfam" id="PF07992"/>
    </source>
</evidence>
<protein>
    <submittedName>
        <fullName evidence="10">NADH peroxidase</fullName>
    </submittedName>
</protein>
<dbReference type="PANTHER" id="PTHR43429">
    <property type="entry name" value="PYRIDINE NUCLEOTIDE-DISULFIDE OXIDOREDUCTASE DOMAIN-CONTAINING"/>
    <property type="match status" value="1"/>
</dbReference>
<dbReference type="AlphaFoldDB" id="A0AAU9D838"/>
<evidence type="ECO:0000259" key="8">
    <source>
        <dbReference type="Pfam" id="PF02852"/>
    </source>
</evidence>
<dbReference type="GO" id="GO:0004601">
    <property type="term" value="F:peroxidase activity"/>
    <property type="evidence" value="ECO:0007669"/>
    <property type="project" value="UniProtKB-KW"/>
</dbReference>
<sequence length="454" mass="50357">MKDMKVIVIGSSHGGFEAVEELLLDYPEAEIQWYEKGDFVSFLSCGMQLYLEGLVKDVNSVRYATKEGMEKKGVHVFVQQEVTEIHPEKHEVTVHNLVDDQKRIEKYDKLIVSTGAVPVNLPVPGNDLENIYFMRGRDWAIKLKKATVEPEIQNVVVIGSGYIGIEAAEAFSKAGKQVTVIDILPRILGTYLDPEFTDVLAPELEQHHVKLALGQSVQKFVGEAGKVKQVVTDKGTFDADLVVEAAGVKPNTAWLEGTLELNQDHTIKTDRYQRTNQPDIFAVGDATYVNYAPTDQMSKIALATNARRQGRYAVKNLEKENTPTPAVSGSSALSVFKYHFASTGVKDATADSSHLKVASVYVEDTFRPPFVPADHNAKVQFKLTYSPENGRILGAQIMSTADVTANINTISFAIQQHATVNDLAYADFFFQPGFDRPWNIMNVAAQKAQREMEK</sequence>
<dbReference type="Proteomes" id="UP001321861">
    <property type="component" value="Chromosome"/>
</dbReference>
<dbReference type="PRINTS" id="PR00411">
    <property type="entry name" value="PNDRDTASEI"/>
</dbReference>
<evidence type="ECO:0000256" key="6">
    <source>
        <dbReference type="ARBA" id="ARBA00023097"/>
    </source>
</evidence>
<dbReference type="InterPro" id="IPR050260">
    <property type="entry name" value="FAD-bd_OxRdtase"/>
</dbReference>
<comment type="similarity">
    <text evidence="2">Belongs to the class-III pyridine nucleotide-disulfide oxidoreductase family.</text>
</comment>
<dbReference type="Pfam" id="PF07992">
    <property type="entry name" value="Pyr_redox_2"/>
    <property type="match status" value="1"/>
</dbReference>
<keyword evidence="3" id="KW-0285">Flavoprotein</keyword>
<keyword evidence="7" id="KW-0676">Redox-active center</keyword>
<dbReference type="PANTHER" id="PTHR43429:SF1">
    <property type="entry name" value="NAD(P)H SULFUR OXIDOREDUCTASE (COA-DEPENDENT)"/>
    <property type="match status" value="1"/>
</dbReference>
<evidence type="ECO:0000313" key="11">
    <source>
        <dbReference type="Proteomes" id="UP001321861"/>
    </source>
</evidence>
<keyword evidence="6" id="KW-0558">Oxidation</keyword>
<dbReference type="Gene3D" id="3.50.50.60">
    <property type="entry name" value="FAD/NAD(P)-binding domain"/>
    <property type="match status" value="2"/>
</dbReference>
<evidence type="ECO:0000256" key="2">
    <source>
        <dbReference type="ARBA" id="ARBA00009130"/>
    </source>
</evidence>
<dbReference type="Pfam" id="PF02852">
    <property type="entry name" value="Pyr_redox_dim"/>
    <property type="match status" value="1"/>
</dbReference>
<keyword evidence="4" id="KW-0274">FAD</keyword>
<proteinExistence type="inferred from homology"/>
<dbReference type="SUPFAM" id="SSF55424">
    <property type="entry name" value="FAD/NAD-linked reductases, dimerisation (C-terminal) domain"/>
    <property type="match status" value="1"/>
</dbReference>
<evidence type="ECO:0000256" key="7">
    <source>
        <dbReference type="ARBA" id="ARBA00023284"/>
    </source>
</evidence>
<evidence type="ECO:0000313" key="10">
    <source>
        <dbReference type="EMBL" id="BDR58490.1"/>
    </source>
</evidence>
<dbReference type="InterPro" id="IPR016156">
    <property type="entry name" value="FAD/NAD-linked_Rdtase_dimer_sf"/>
</dbReference>
<evidence type="ECO:0000256" key="4">
    <source>
        <dbReference type="ARBA" id="ARBA00022827"/>
    </source>
</evidence>
<reference evidence="10 11" key="1">
    <citation type="journal article" date="2023" name="Microbiol. Spectr.">
        <title>Symbiosis of Carpenter Bees with Uncharacterized Lactic Acid Bacteria Showing NAD Auxotrophy.</title>
        <authorList>
            <person name="Kawasaki S."/>
            <person name="Ozawa K."/>
            <person name="Mori T."/>
            <person name="Yamamoto A."/>
            <person name="Ito M."/>
            <person name="Ohkuma M."/>
            <person name="Sakamoto M."/>
            <person name="Matsutani M."/>
        </authorList>
    </citation>
    <scope>NUCLEOTIDE SEQUENCE [LARGE SCALE GENOMIC DNA]</scope>
    <source>
        <strain evidence="10 11">XA3</strain>
    </source>
</reference>
<dbReference type="EMBL" id="AP026802">
    <property type="protein sequence ID" value="BDR58490.1"/>
    <property type="molecule type" value="Genomic_DNA"/>
</dbReference>
<evidence type="ECO:0000256" key="5">
    <source>
        <dbReference type="ARBA" id="ARBA00023002"/>
    </source>
</evidence>
<dbReference type="KEGG" id="xap:XA3_09310"/>
<keyword evidence="10" id="KW-0575">Peroxidase</keyword>
<feature type="domain" description="Pyridine nucleotide-disulphide oxidoreductase dimerisation" evidence="8">
    <location>
        <begin position="335"/>
        <end position="435"/>
    </location>
</feature>
<dbReference type="InterPro" id="IPR023753">
    <property type="entry name" value="FAD/NAD-binding_dom"/>
</dbReference>
<organism evidence="10 11">
    <name type="scientific">Xylocopilactobacillus apicola</name>
    <dbReference type="NCBI Taxonomy" id="2932184"/>
    <lineage>
        <taxon>Bacteria</taxon>
        <taxon>Bacillati</taxon>
        <taxon>Bacillota</taxon>
        <taxon>Bacilli</taxon>
        <taxon>Lactobacillales</taxon>
        <taxon>Lactobacillaceae</taxon>
        <taxon>Xylocopilactobacillus</taxon>
    </lineage>
</organism>
<accession>A0AAU9D838</accession>
<comment type="cofactor">
    <cofactor evidence="1">
        <name>FAD</name>
        <dbReference type="ChEBI" id="CHEBI:57692"/>
    </cofactor>
</comment>
<evidence type="ECO:0000256" key="1">
    <source>
        <dbReference type="ARBA" id="ARBA00001974"/>
    </source>
</evidence>
<name>A0AAU9D838_9LACO</name>
<evidence type="ECO:0000256" key="3">
    <source>
        <dbReference type="ARBA" id="ARBA00022630"/>
    </source>
</evidence>
<dbReference type="SUPFAM" id="SSF51905">
    <property type="entry name" value="FAD/NAD(P)-binding domain"/>
    <property type="match status" value="1"/>
</dbReference>
<keyword evidence="5" id="KW-0560">Oxidoreductase</keyword>
<gene>
    <name evidence="10" type="primary">npr</name>
    <name evidence="10" type="ORF">XA3_09310</name>
</gene>